<keyword evidence="1" id="KW-0238">DNA-binding</keyword>
<dbReference type="GO" id="GO:0003677">
    <property type="term" value="F:DNA binding"/>
    <property type="evidence" value="ECO:0007669"/>
    <property type="project" value="UniProtKB-KW"/>
</dbReference>
<reference evidence="5 8" key="2">
    <citation type="submission" date="2020-10" db="EMBL/GenBank/DDBJ databases">
        <title>Genome sequencing of Lactobacillus mucosae KCTC 21011.</title>
        <authorList>
            <person name="Kim J."/>
        </authorList>
    </citation>
    <scope>NUCLEOTIDE SEQUENCE [LARGE SCALE GENOMIC DNA]</scope>
    <source>
        <strain evidence="5 8">LM011</strain>
    </source>
</reference>
<protein>
    <submittedName>
        <fullName evidence="3">Helix-turn-helix transcriptional regulator</fullName>
    </submittedName>
</protein>
<dbReference type="InterPro" id="IPR001387">
    <property type="entry name" value="Cro/C1-type_HTH"/>
</dbReference>
<dbReference type="PANTHER" id="PTHR46797">
    <property type="entry name" value="HTH-TYPE TRANSCRIPTIONAL REGULATOR"/>
    <property type="match status" value="1"/>
</dbReference>
<feature type="domain" description="HTH cro/C1-type" evidence="2">
    <location>
        <begin position="11"/>
        <end position="66"/>
    </location>
</feature>
<dbReference type="GO" id="GO:0005829">
    <property type="term" value="C:cytosol"/>
    <property type="evidence" value="ECO:0007669"/>
    <property type="project" value="TreeGrafter"/>
</dbReference>
<name>A0A4Q0CWF4_LIMMU</name>
<dbReference type="InterPro" id="IPR010982">
    <property type="entry name" value="Lambda_DNA-bd_dom_sf"/>
</dbReference>
<dbReference type="Proteomes" id="UP001220670">
    <property type="component" value="Unassembled WGS sequence"/>
</dbReference>
<dbReference type="EMBL" id="JAQONE010000023">
    <property type="protein sequence ID" value="MDC2830127.1"/>
    <property type="molecule type" value="Genomic_DNA"/>
</dbReference>
<proteinExistence type="predicted"/>
<dbReference type="Gene3D" id="1.10.260.40">
    <property type="entry name" value="lambda repressor-like DNA-binding domains"/>
    <property type="match status" value="1"/>
</dbReference>
<dbReference type="Proteomes" id="UP001218021">
    <property type="component" value="Unassembled WGS sequence"/>
</dbReference>
<dbReference type="EMBL" id="CP062966">
    <property type="protein sequence ID" value="QOL69275.1"/>
    <property type="molecule type" value="Genomic_DNA"/>
</dbReference>
<dbReference type="Proteomes" id="UP000593929">
    <property type="component" value="Chromosome"/>
</dbReference>
<evidence type="ECO:0000313" key="3">
    <source>
        <dbReference type="EMBL" id="MDC2826782.1"/>
    </source>
</evidence>
<evidence type="ECO:0000313" key="8">
    <source>
        <dbReference type="Proteomes" id="UP000593929"/>
    </source>
</evidence>
<evidence type="ECO:0000313" key="9">
    <source>
        <dbReference type="Proteomes" id="UP001218021"/>
    </source>
</evidence>
<dbReference type="Pfam" id="PF01381">
    <property type="entry name" value="HTH_3"/>
    <property type="match status" value="1"/>
</dbReference>
<dbReference type="SMART" id="SM00530">
    <property type="entry name" value="HTH_XRE"/>
    <property type="match status" value="1"/>
</dbReference>
<dbReference type="GeneID" id="57114020"/>
<sequence length="113" mass="12717">MPEILNIGENIRAFRRSLGITQEKLAEESGLSVNFISRLERTSDQNVSIKTLNKIAHAMQISTAQLVEDSQRDRETSLSVNQLIYQLKSMDPQQADKAAYAILQLIDAIKDTQ</sequence>
<gene>
    <name evidence="5" type="ORF">LM011_07685</name>
    <name evidence="6" type="ORF">LMUP508_01642</name>
    <name evidence="3" type="ORF">PO158_00435</name>
    <name evidence="4" type="ORF">PO250_07435</name>
</gene>
<dbReference type="CDD" id="cd00093">
    <property type="entry name" value="HTH_XRE"/>
    <property type="match status" value="1"/>
</dbReference>
<dbReference type="RefSeq" id="WP_045025376.1">
    <property type="nucleotide sequence ID" value="NZ_CABFNH010000027.1"/>
</dbReference>
<dbReference type="SUPFAM" id="SSF47413">
    <property type="entry name" value="lambda repressor-like DNA-binding domains"/>
    <property type="match status" value="1"/>
</dbReference>
<dbReference type="PROSITE" id="PS50943">
    <property type="entry name" value="HTH_CROC1"/>
    <property type="match status" value="1"/>
</dbReference>
<evidence type="ECO:0000313" key="5">
    <source>
        <dbReference type="EMBL" id="QOL69275.1"/>
    </source>
</evidence>
<dbReference type="InterPro" id="IPR050807">
    <property type="entry name" value="TransReg_Diox_bact_type"/>
</dbReference>
<evidence type="ECO:0000313" key="7">
    <source>
        <dbReference type="Proteomes" id="UP000365705"/>
    </source>
</evidence>
<reference evidence="6 7" key="1">
    <citation type="submission" date="2019-06" db="EMBL/GenBank/DDBJ databases">
        <authorList>
            <person name="Rodrigo-Torres L."/>
            <person name="Arahal R. D."/>
            <person name="Lucena T."/>
        </authorList>
    </citation>
    <scope>NUCLEOTIDE SEQUENCE [LARGE SCALE GENOMIC DNA]</scope>
    <source>
        <strain evidence="6 7">INIA P508</strain>
    </source>
</reference>
<evidence type="ECO:0000313" key="4">
    <source>
        <dbReference type="EMBL" id="MDC2830127.1"/>
    </source>
</evidence>
<accession>A0A4Q0CWF4</accession>
<dbReference type="AlphaFoldDB" id="A0A4Q0CWF4"/>
<organism evidence="3 9">
    <name type="scientific">Limosilactobacillus mucosae</name>
    <name type="common">Lactobacillus mucosae</name>
    <dbReference type="NCBI Taxonomy" id="97478"/>
    <lineage>
        <taxon>Bacteria</taxon>
        <taxon>Bacillati</taxon>
        <taxon>Bacillota</taxon>
        <taxon>Bacilli</taxon>
        <taxon>Lactobacillales</taxon>
        <taxon>Lactobacillaceae</taxon>
        <taxon>Limosilactobacillus</taxon>
    </lineage>
</organism>
<dbReference type="EMBL" id="JAQOND010000002">
    <property type="protein sequence ID" value="MDC2826782.1"/>
    <property type="molecule type" value="Genomic_DNA"/>
</dbReference>
<dbReference type="PANTHER" id="PTHR46797:SF1">
    <property type="entry name" value="METHYLPHOSPHONATE SYNTHASE"/>
    <property type="match status" value="1"/>
</dbReference>
<dbReference type="Proteomes" id="UP000365705">
    <property type="component" value="Unassembled WGS sequence"/>
</dbReference>
<evidence type="ECO:0000313" key="6">
    <source>
        <dbReference type="EMBL" id="VTZ92230.1"/>
    </source>
</evidence>
<dbReference type="GO" id="GO:0003700">
    <property type="term" value="F:DNA-binding transcription factor activity"/>
    <property type="evidence" value="ECO:0007669"/>
    <property type="project" value="TreeGrafter"/>
</dbReference>
<reference evidence="3" key="3">
    <citation type="submission" date="2023-01" db="EMBL/GenBank/DDBJ databases">
        <title>Genome analysis of 13 Lactobacillus isolated from gut of wild boar.</title>
        <authorList>
            <person name="Papp P."/>
            <person name="Libisch B."/>
            <person name="Nagy T."/>
            <person name="Olasz F."/>
        </authorList>
    </citation>
    <scope>NUCLEOTIDE SEQUENCE</scope>
    <source>
        <strain evidence="3">F108</strain>
        <strain evidence="4">F146</strain>
    </source>
</reference>
<evidence type="ECO:0000259" key="2">
    <source>
        <dbReference type="PROSITE" id="PS50943"/>
    </source>
</evidence>
<dbReference type="EMBL" id="CABFNH010000027">
    <property type="protein sequence ID" value="VTZ92230.1"/>
    <property type="molecule type" value="Genomic_DNA"/>
</dbReference>
<evidence type="ECO:0000256" key="1">
    <source>
        <dbReference type="ARBA" id="ARBA00023125"/>
    </source>
</evidence>